<feature type="transmembrane region" description="Helical" evidence="1">
    <location>
        <begin position="36"/>
        <end position="57"/>
    </location>
</feature>
<accession>A0ABW0S3K6</accession>
<organism evidence="2 3">
    <name type="scientific">Massilia aerilata</name>
    <dbReference type="NCBI Taxonomy" id="453817"/>
    <lineage>
        <taxon>Bacteria</taxon>
        <taxon>Pseudomonadati</taxon>
        <taxon>Pseudomonadota</taxon>
        <taxon>Betaproteobacteria</taxon>
        <taxon>Burkholderiales</taxon>
        <taxon>Oxalobacteraceae</taxon>
        <taxon>Telluria group</taxon>
        <taxon>Massilia</taxon>
    </lineage>
</organism>
<comment type="caution">
    <text evidence="2">The sequence shown here is derived from an EMBL/GenBank/DDBJ whole genome shotgun (WGS) entry which is preliminary data.</text>
</comment>
<gene>
    <name evidence="2" type="ORF">ACFPO9_17525</name>
</gene>
<evidence type="ECO:0000313" key="2">
    <source>
        <dbReference type="EMBL" id="MFC5550320.1"/>
    </source>
</evidence>
<keyword evidence="3" id="KW-1185">Reference proteome</keyword>
<sequence>MKRLELILFRFACLAAAGGFLFCGFIALVTESSSERAAATMFAVIGPVAVMVVFYAVRWALTGRLKPWVPVSEVGNQT</sequence>
<reference evidence="3" key="1">
    <citation type="journal article" date="2019" name="Int. J. Syst. Evol. Microbiol.">
        <title>The Global Catalogue of Microorganisms (GCM) 10K type strain sequencing project: providing services to taxonomists for standard genome sequencing and annotation.</title>
        <authorList>
            <consortium name="The Broad Institute Genomics Platform"/>
            <consortium name="The Broad Institute Genome Sequencing Center for Infectious Disease"/>
            <person name="Wu L."/>
            <person name="Ma J."/>
        </authorList>
    </citation>
    <scope>NUCLEOTIDE SEQUENCE [LARGE SCALE GENOMIC DNA]</scope>
    <source>
        <strain evidence="3">CGMCC 4.5798</strain>
    </source>
</reference>
<evidence type="ECO:0000313" key="3">
    <source>
        <dbReference type="Proteomes" id="UP001596086"/>
    </source>
</evidence>
<keyword evidence="1" id="KW-1133">Transmembrane helix</keyword>
<evidence type="ECO:0000256" key="1">
    <source>
        <dbReference type="SAM" id="Phobius"/>
    </source>
</evidence>
<name>A0ABW0S3K6_9BURK</name>
<protein>
    <submittedName>
        <fullName evidence="2">Uncharacterized protein</fullName>
    </submittedName>
</protein>
<dbReference type="RefSeq" id="WP_379772733.1">
    <property type="nucleotide sequence ID" value="NZ_JBHSMZ010000014.1"/>
</dbReference>
<dbReference type="EMBL" id="JBHSMZ010000014">
    <property type="protein sequence ID" value="MFC5550320.1"/>
    <property type="molecule type" value="Genomic_DNA"/>
</dbReference>
<keyword evidence="1" id="KW-0812">Transmembrane</keyword>
<keyword evidence="1" id="KW-0472">Membrane</keyword>
<feature type="transmembrane region" description="Helical" evidence="1">
    <location>
        <begin position="7"/>
        <end position="30"/>
    </location>
</feature>
<proteinExistence type="predicted"/>
<dbReference type="Proteomes" id="UP001596086">
    <property type="component" value="Unassembled WGS sequence"/>
</dbReference>